<dbReference type="InterPro" id="IPR023765">
    <property type="entry name" value="SBP_5_CS"/>
</dbReference>
<dbReference type="CDD" id="cd00995">
    <property type="entry name" value="PBP2_NikA_DppA_OppA_like"/>
    <property type="match status" value="1"/>
</dbReference>
<evidence type="ECO:0000256" key="3">
    <source>
        <dbReference type="ARBA" id="ARBA00022729"/>
    </source>
</evidence>
<dbReference type="PANTHER" id="PTHR30290:SF9">
    <property type="entry name" value="OLIGOPEPTIDE-BINDING PROTEIN APPA"/>
    <property type="match status" value="1"/>
</dbReference>
<dbReference type="AlphaFoldDB" id="A0A6J6Q9M8"/>
<dbReference type="PROSITE" id="PS51318">
    <property type="entry name" value="TAT"/>
    <property type="match status" value="1"/>
</dbReference>
<dbReference type="EMBL" id="CAEZXP010000006">
    <property type="protein sequence ID" value="CAB4705498.1"/>
    <property type="molecule type" value="Genomic_DNA"/>
</dbReference>
<dbReference type="SUPFAM" id="SSF53850">
    <property type="entry name" value="Periplasmic binding protein-like II"/>
    <property type="match status" value="1"/>
</dbReference>
<organism evidence="5">
    <name type="scientific">freshwater metagenome</name>
    <dbReference type="NCBI Taxonomy" id="449393"/>
    <lineage>
        <taxon>unclassified sequences</taxon>
        <taxon>metagenomes</taxon>
        <taxon>ecological metagenomes</taxon>
    </lineage>
</organism>
<dbReference type="InterPro" id="IPR030678">
    <property type="entry name" value="Peptide/Ni-bd"/>
</dbReference>
<dbReference type="InterPro" id="IPR006311">
    <property type="entry name" value="TAT_signal"/>
</dbReference>
<evidence type="ECO:0000256" key="1">
    <source>
        <dbReference type="ARBA" id="ARBA00005695"/>
    </source>
</evidence>
<reference evidence="5" key="1">
    <citation type="submission" date="2020-05" db="EMBL/GenBank/DDBJ databases">
        <authorList>
            <person name="Chiriac C."/>
            <person name="Salcher M."/>
            <person name="Ghai R."/>
            <person name="Kavagutti S V."/>
        </authorList>
    </citation>
    <scope>NUCLEOTIDE SEQUENCE</scope>
</reference>
<comment type="similarity">
    <text evidence="1">Belongs to the bacterial solute-binding protein 5 family.</text>
</comment>
<dbReference type="InterPro" id="IPR000914">
    <property type="entry name" value="SBP_5_dom"/>
</dbReference>
<dbReference type="Pfam" id="PF00496">
    <property type="entry name" value="SBP_bac_5"/>
    <property type="match status" value="1"/>
</dbReference>
<gene>
    <name evidence="5" type="ORF">UFOPK2399_01635</name>
</gene>
<dbReference type="GO" id="GO:0015833">
    <property type="term" value="P:peptide transport"/>
    <property type="evidence" value="ECO:0007669"/>
    <property type="project" value="TreeGrafter"/>
</dbReference>
<protein>
    <submittedName>
        <fullName evidence="5">Unannotated protein</fullName>
    </submittedName>
</protein>
<proteinExistence type="inferred from homology"/>
<keyword evidence="3" id="KW-0732">Signal</keyword>
<dbReference type="Gene3D" id="3.40.190.10">
    <property type="entry name" value="Periplasmic binding protein-like II"/>
    <property type="match status" value="1"/>
</dbReference>
<accession>A0A6J6Q9M8</accession>
<dbReference type="GO" id="GO:0042597">
    <property type="term" value="C:periplasmic space"/>
    <property type="evidence" value="ECO:0007669"/>
    <property type="project" value="UniProtKB-ARBA"/>
</dbReference>
<dbReference type="GO" id="GO:1904680">
    <property type="term" value="F:peptide transmembrane transporter activity"/>
    <property type="evidence" value="ECO:0007669"/>
    <property type="project" value="TreeGrafter"/>
</dbReference>
<name>A0A6J6Q9M8_9ZZZZ</name>
<feature type="domain" description="Solute-binding protein family 5" evidence="4">
    <location>
        <begin position="102"/>
        <end position="444"/>
    </location>
</feature>
<sequence>MSDKPSESSPLEREVSRRGLLAKAGKLGAGALVAGAVAAPAEAARSKAARTSAKVPTGGTVTWALEQDPAFIAPFGATLTANRWGNEMMYESLLEWDPKLNLKPAIAESYKVSGKKSIDFQIRKGIKFSDGSPVTANDVIYSFLQQATPPAPGTSASTSQLPAIDHLEAITPTSVRMYLKQPDARVYGYLAWQRYSSIVPNGIYSSKNMATDGIGTGPFMLNGKYVSNDHVNFVKNPNYWKPGLPYLDAINFPIITDEQTRLAALRTGQIDGATVSVDGAAAINGAPNVTVLHGLTAAFRELQFTIKPGENKPWSKKQVRQAINFAINRANILKQVYNGYGQYSGVVAAGYGPWTLTDDQLQSKYEKYDLPTAKSLMKAAGVSGFDVTMTTFATPTDFAAIAALIKADLSQIGINVNIVPQDTATFAANNSAGAFDWDLTARGMRGDVDGYVAEYHPAAAIYGKWFSGWGGNKQMFKDIGNGRITLDPAKRIPIYQDLNKVLMDECLEIGLVSVSKWQVVNRRVKNMYVAFTDFNTGLRNAYIKA</sequence>
<dbReference type="InterPro" id="IPR039424">
    <property type="entry name" value="SBP_5"/>
</dbReference>
<dbReference type="GO" id="GO:0043190">
    <property type="term" value="C:ATP-binding cassette (ABC) transporter complex"/>
    <property type="evidence" value="ECO:0007669"/>
    <property type="project" value="InterPro"/>
</dbReference>
<dbReference type="Gene3D" id="3.10.105.10">
    <property type="entry name" value="Dipeptide-binding Protein, Domain 3"/>
    <property type="match status" value="1"/>
</dbReference>
<evidence type="ECO:0000313" key="5">
    <source>
        <dbReference type="EMBL" id="CAB4705498.1"/>
    </source>
</evidence>
<dbReference type="PROSITE" id="PS01040">
    <property type="entry name" value="SBP_BACTERIAL_5"/>
    <property type="match status" value="1"/>
</dbReference>
<dbReference type="PANTHER" id="PTHR30290">
    <property type="entry name" value="PERIPLASMIC BINDING COMPONENT OF ABC TRANSPORTER"/>
    <property type="match status" value="1"/>
</dbReference>
<evidence type="ECO:0000256" key="2">
    <source>
        <dbReference type="ARBA" id="ARBA00022448"/>
    </source>
</evidence>
<dbReference type="PIRSF" id="PIRSF002741">
    <property type="entry name" value="MppA"/>
    <property type="match status" value="1"/>
</dbReference>
<evidence type="ECO:0000259" key="4">
    <source>
        <dbReference type="Pfam" id="PF00496"/>
    </source>
</evidence>
<keyword evidence="2" id="KW-0813">Transport</keyword>